<evidence type="ECO:0000256" key="4">
    <source>
        <dbReference type="ARBA" id="ARBA00022989"/>
    </source>
</evidence>
<feature type="transmembrane region" description="Helical" evidence="6">
    <location>
        <begin position="361"/>
        <end position="379"/>
    </location>
</feature>
<sequence length="536" mass="58762">MKKQSTTRGMAILSIAGIVVKLLSLLYVPLLISIIDTNGFGVYTNTYAVFTWVYAMTNIGMQPAIAKLVAELDESGNPRDALKAFKISRTLLFIVGTVATILLMVFAKPISVATKNPRAVLSLITLAPTIAVTSVLVAYRGYFQGKNIIAPIGVSQVIEQFANVIISLTFAYALMKVSLEAGVAGGTIGTSAGAFISIIYMIYIYNSKKLFKIPKGAQTAERRYSSKYLVKKVIKYGMPITLSAGLQNFGTVIDATNVRTRLSFAGFSADNIDKLAGYLGQYQNLAYVPLVFIVAITTIVLPDISRAVINKNKETIKEKIGFAFKLGFIITIPSAVGLAVLSESIYKLLYFRDTYGFRLMIYGSFIMVLMGVVQLQTTILQSLNKFYIVIYTLLAGLAVKILLNYALIANPDINIYGAIIGGYVGYLITFLLNSIILRKTIRKKIRYFSLFIGPAIASSLMGLVVFFVNKYTLLILGGTSPSRMIYGIATFLSILMGVLVYGYGLILIGIITKAEVQNMSPRLYNKIPNFVKSRMR</sequence>
<feature type="transmembrane region" description="Helical" evidence="6">
    <location>
        <begin position="386"/>
        <end position="407"/>
    </location>
</feature>
<gene>
    <name evidence="7" type="ORF">SAMN05444401_4065</name>
</gene>
<feature type="transmembrane region" description="Helical" evidence="6">
    <location>
        <begin position="413"/>
        <end position="435"/>
    </location>
</feature>
<dbReference type="Pfam" id="PF01943">
    <property type="entry name" value="Polysacc_synt"/>
    <property type="match status" value="1"/>
</dbReference>
<protein>
    <submittedName>
        <fullName evidence="7">Stage V sporulation protein B</fullName>
    </submittedName>
</protein>
<feature type="transmembrane region" description="Helical" evidence="6">
    <location>
        <begin position="12"/>
        <end position="35"/>
    </location>
</feature>
<feature type="transmembrane region" description="Helical" evidence="6">
    <location>
        <begin position="181"/>
        <end position="205"/>
    </location>
</feature>
<dbReference type="STRING" id="1121298.SAMN05444401_4065"/>
<dbReference type="InterPro" id="IPR024923">
    <property type="entry name" value="PG_synth_SpoVB"/>
</dbReference>
<reference evidence="7 8" key="1">
    <citation type="submission" date="2016-11" db="EMBL/GenBank/DDBJ databases">
        <authorList>
            <person name="Jaros S."/>
            <person name="Januszkiewicz K."/>
            <person name="Wedrychowicz H."/>
        </authorList>
    </citation>
    <scope>NUCLEOTIDE SEQUENCE [LARGE SCALE GENOMIC DNA]</scope>
    <source>
        <strain evidence="7 8">DSM 21864</strain>
    </source>
</reference>
<dbReference type="PANTHER" id="PTHR30250">
    <property type="entry name" value="PST FAMILY PREDICTED COLANIC ACID TRANSPORTER"/>
    <property type="match status" value="1"/>
</dbReference>
<feature type="transmembrane region" description="Helical" evidence="6">
    <location>
        <begin position="90"/>
        <end position="107"/>
    </location>
</feature>
<feature type="transmembrane region" description="Helical" evidence="6">
    <location>
        <begin position="488"/>
        <end position="512"/>
    </location>
</feature>
<dbReference type="Proteomes" id="UP000184080">
    <property type="component" value="Unassembled WGS sequence"/>
</dbReference>
<evidence type="ECO:0000256" key="6">
    <source>
        <dbReference type="SAM" id="Phobius"/>
    </source>
</evidence>
<evidence type="ECO:0000256" key="2">
    <source>
        <dbReference type="ARBA" id="ARBA00022475"/>
    </source>
</evidence>
<feature type="transmembrane region" description="Helical" evidence="6">
    <location>
        <begin position="447"/>
        <end position="468"/>
    </location>
</feature>
<feature type="transmembrane region" description="Helical" evidence="6">
    <location>
        <begin position="322"/>
        <end position="341"/>
    </location>
</feature>
<proteinExistence type="predicted"/>
<dbReference type="PIRSF" id="PIRSF038958">
    <property type="entry name" value="PG_synth_SpoVB"/>
    <property type="match status" value="1"/>
</dbReference>
<feature type="transmembrane region" description="Helical" evidence="6">
    <location>
        <begin position="119"/>
        <end position="139"/>
    </location>
</feature>
<evidence type="ECO:0000256" key="5">
    <source>
        <dbReference type="ARBA" id="ARBA00023136"/>
    </source>
</evidence>
<dbReference type="EMBL" id="FQZO01000009">
    <property type="protein sequence ID" value="SHJ85492.1"/>
    <property type="molecule type" value="Genomic_DNA"/>
</dbReference>
<keyword evidence="8" id="KW-1185">Reference proteome</keyword>
<evidence type="ECO:0000256" key="3">
    <source>
        <dbReference type="ARBA" id="ARBA00022692"/>
    </source>
</evidence>
<evidence type="ECO:0000313" key="7">
    <source>
        <dbReference type="EMBL" id="SHJ85492.1"/>
    </source>
</evidence>
<keyword evidence="4 6" id="KW-1133">Transmembrane helix</keyword>
<accession>A0A1M6MPX2</accession>
<dbReference type="GO" id="GO:0005886">
    <property type="term" value="C:plasma membrane"/>
    <property type="evidence" value="ECO:0007669"/>
    <property type="project" value="UniProtKB-SubCell"/>
</dbReference>
<organism evidence="7 8">
    <name type="scientific">Clostridium amylolyticum</name>
    <dbReference type="NCBI Taxonomy" id="1121298"/>
    <lineage>
        <taxon>Bacteria</taxon>
        <taxon>Bacillati</taxon>
        <taxon>Bacillota</taxon>
        <taxon>Clostridia</taxon>
        <taxon>Eubacteriales</taxon>
        <taxon>Clostridiaceae</taxon>
        <taxon>Clostridium</taxon>
    </lineage>
</organism>
<evidence type="ECO:0000313" key="8">
    <source>
        <dbReference type="Proteomes" id="UP000184080"/>
    </source>
</evidence>
<keyword evidence="5 6" id="KW-0472">Membrane</keyword>
<feature type="transmembrane region" description="Helical" evidence="6">
    <location>
        <begin position="284"/>
        <end position="301"/>
    </location>
</feature>
<name>A0A1M6MPX2_9CLOT</name>
<dbReference type="PANTHER" id="PTHR30250:SF21">
    <property type="entry name" value="LIPID II FLIPPASE MURJ"/>
    <property type="match status" value="1"/>
</dbReference>
<keyword evidence="2" id="KW-1003">Cell membrane</keyword>
<dbReference type="CDD" id="cd13124">
    <property type="entry name" value="MATE_SpoVB_like"/>
    <property type="match status" value="1"/>
</dbReference>
<keyword evidence="3 6" id="KW-0812">Transmembrane</keyword>
<dbReference type="InterPro" id="IPR002797">
    <property type="entry name" value="Polysacc_synth"/>
</dbReference>
<dbReference type="AlphaFoldDB" id="A0A1M6MPX2"/>
<comment type="subcellular location">
    <subcellularLocation>
        <location evidence="1">Cell membrane</location>
        <topology evidence="1">Multi-pass membrane protein</topology>
    </subcellularLocation>
</comment>
<dbReference type="InterPro" id="IPR050833">
    <property type="entry name" value="Poly_Biosynth_Transport"/>
</dbReference>
<dbReference type="OrthoDB" id="9775950at2"/>
<dbReference type="RefSeq" id="WP_073011192.1">
    <property type="nucleotide sequence ID" value="NZ_FQZO01000009.1"/>
</dbReference>
<feature type="transmembrane region" description="Helical" evidence="6">
    <location>
        <begin position="151"/>
        <end position="175"/>
    </location>
</feature>
<evidence type="ECO:0000256" key="1">
    <source>
        <dbReference type="ARBA" id="ARBA00004651"/>
    </source>
</evidence>